<dbReference type="AlphaFoldDB" id="A0A0A2M7Z3"/>
<keyword evidence="2" id="KW-1185">Reference proteome</keyword>
<accession>A0A0A2M7Z3</accession>
<organism evidence="1 2">
    <name type="scientific">Flavobacterium beibuense F44-8</name>
    <dbReference type="NCBI Taxonomy" id="1406840"/>
    <lineage>
        <taxon>Bacteria</taxon>
        <taxon>Pseudomonadati</taxon>
        <taxon>Bacteroidota</taxon>
        <taxon>Flavobacteriia</taxon>
        <taxon>Flavobacteriales</taxon>
        <taxon>Flavobacteriaceae</taxon>
        <taxon>Flavobacterium</taxon>
    </lineage>
</organism>
<name>A0A0A2M7Z3_9FLAO</name>
<dbReference type="eggNOG" id="ENOG5030YS6">
    <property type="taxonomic scope" value="Bacteria"/>
</dbReference>
<comment type="caution">
    <text evidence="1">The sequence shown here is derived from an EMBL/GenBank/DDBJ whole genome shotgun (WGS) entry which is preliminary data.</text>
</comment>
<evidence type="ECO:0000313" key="2">
    <source>
        <dbReference type="Proteomes" id="UP000030129"/>
    </source>
</evidence>
<reference evidence="1 2" key="1">
    <citation type="submission" date="2013-09" db="EMBL/GenBank/DDBJ databases">
        <authorList>
            <person name="Zeng Z."/>
            <person name="Chen C."/>
        </authorList>
    </citation>
    <scope>NUCLEOTIDE SEQUENCE [LARGE SCALE GENOMIC DNA]</scope>
    <source>
        <strain evidence="1 2">F44-8</strain>
    </source>
</reference>
<gene>
    <name evidence="1" type="ORF">Q763_01330</name>
</gene>
<dbReference type="RefSeq" id="WP_035130248.1">
    <property type="nucleotide sequence ID" value="NZ_JRLV01000001.1"/>
</dbReference>
<dbReference type="EMBL" id="JRLV01000001">
    <property type="protein sequence ID" value="KGO84415.1"/>
    <property type="molecule type" value="Genomic_DNA"/>
</dbReference>
<dbReference type="STRING" id="1406840.Q763_01330"/>
<evidence type="ECO:0000313" key="1">
    <source>
        <dbReference type="EMBL" id="KGO84415.1"/>
    </source>
</evidence>
<sequence length="74" mass="8389">MRKNIDLATIKRFILTNALKGNVMLMLHPSNFERLVKAGKNKVKSLRVSGINIIADNNNEVKEDEIDILEVHFG</sequence>
<dbReference type="Proteomes" id="UP000030129">
    <property type="component" value="Unassembled WGS sequence"/>
</dbReference>
<proteinExistence type="predicted"/>
<protein>
    <submittedName>
        <fullName evidence="1">Uncharacterized protein</fullName>
    </submittedName>
</protein>